<dbReference type="PANTHER" id="PTHR35936">
    <property type="entry name" value="MEMBRANE-BOUND LYTIC MUREIN TRANSGLYCOSYLASE F"/>
    <property type="match status" value="1"/>
</dbReference>
<dbReference type="PROSITE" id="PS51257">
    <property type="entry name" value="PROKAR_LIPOPROTEIN"/>
    <property type="match status" value="1"/>
</dbReference>
<feature type="domain" description="Solute-binding protein family 3/N-terminal" evidence="3">
    <location>
        <begin position="39"/>
        <end position="266"/>
    </location>
</feature>
<keyword evidence="5" id="KW-1185">Reference proteome</keyword>
<feature type="chain" id="PRO_5039360895" evidence="2">
    <location>
        <begin position="22"/>
        <end position="281"/>
    </location>
</feature>
<dbReference type="Proteomes" id="UP000077317">
    <property type="component" value="Chromosome"/>
</dbReference>
<evidence type="ECO:0000313" key="5">
    <source>
        <dbReference type="Proteomes" id="UP000077317"/>
    </source>
</evidence>
<accession>A0A172Q5H5</accession>
<evidence type="ECO:0000259" key="3">
    <source>
        <dbReference type="SMART" id="SM00062"/>
    </source>
</evidence>
<dbReference type="Pfam" id="PF00497">
    <property type="entry name" value="SBP_bac_3"/>
    <property type="match status" value="1"/>
</dbReference>
<evidence type="ECO:0000256" key="2">
    <source>
        <dbReference type="SAM" id="SignalP"/>
    </source>
</evidence>
<dbReference type="InterPro" id="IPR001638">
    <property type="entry name" value="Solute-binding_3/MltF_N"/>
</dbReference>
<sequence length="281" mass="31004">MKLRKFLGIAGLTLASGLVLAACSSNSDSDAADSTGKEKVVFATVGTTAPFSYEEDGELTGFDVELARAVFEDSDQYEVSFKKTAWSSVFTGLDSDKYQMAGNNLSFTEERAAKYLYSYPLGATPSVLTVTKDSDIKSYEDIGGHSTQVVQGNTTVTQLEEYNEEHPNNEVELNYTDENITQILTNLNEGKYDFKIFDAPTVNAIIKNQNLDKLKTIELDSSEQPFIYFIFGQDQEELQEFVNGRIEELLEDGTIAQLAEEYLGSADYVPAASDLEVPSLD</sequence>
<organism evidence="4 5">
    <name type="scientific">Streptococcus pantholopis</name>
    <dbReference type="NCBI Taxonomy" id="1811193"/>
    <lineage>
        <taxon>Bacteria</taxon>
        <taxon>Bacillati</taxon>
        <taxon>Bacillota</taxon>
        <taxon>Bacilli</taxon>
        <taxon>Lactobacillales</taxon>
        <taxon>Streptococcaceae</taxon>
        <taxon>Streptococcus</taxon>
    </lineage>
</organism>
<reference evidence="5" key="2">
    <citation type="submission" date="2016-03" db="EMBL/GenBank/DDBJ databases">
        <title>Streptococcus antelopensis sp. nov., isolated from the feces of the Tibetan antelope (Pantholops hodgsonii) in Hoh Xil National Nature Reserve, Qinghai, China.</title>
        <authorList>
            <person name="Bai X."/>
        </authorList>
    </citation>
    <scope>NUCLEOTIDE SEQUENCE [LARGE SCALE GENOMIC DNA]</scope>
    <source>
        <strain evidence="5">TA 26</strain>
    </source>
</reference>
<dbReference type="SUPFAM" id="SSF53850">
    <property type="entry name" value="Periplasmic binding protein-like II"/>
    <property type="match status" value="1"/>
</dbReference>
<keyword evidence="1 2" id="KW-0732">Signal</keyword>
<dbReference type="STRING" id="1811193.A0O21_01080"/>
<dbReference type="RefSeq" id="WP_067060201.1">
    <property type="nucleotide sequence ID" value="NZ_CP014699.1"/>
</dbReference>
<protein>
    <submittedName>
        <fullName evidence="4">Amino acid ABC transporter substrate-binding protein</fullName>
    </submittedName>
</protein>
<reference evidence="4 5" key="1">
    <citation type="journal article" date="2016" name="Int. J. Syst. Evol. Microbiol.">
        <title>Streptococcuspantholopis sp. nov., isolated from faeces of the Tibetan antelope (Pantholops hodgsonii).</title>
        <authorList>
            <person name="Bai X."/>
            <person name="Xiong Y."/>
            <person name="Lu S."/>
            <person name="Jin D."/>
            <person name="Lai X."/>
            <person name="Yang J."/>
            <person name="Niu L."/>
            <person name="Hu S."/>
            <person name="Meng X."/>
            <person name="Pu J."/>
            <person name="Ye C."/>
            <person name="Xu J."/>
        </authorList>
    </citation>
    <scope>NUCLEOTIDE SEQUENCE [LARGE SCALE GENOMIC DNA]</scope>
    <source>
        <strain evidence="4 5">TA 26</strain>
    </source>
</reference>
<gene>
    <name evidence="4" type="ORF">A0O21_01080</name>
</gene>
<dbReference type="OrthoDB" id="8613538at2"/>
<feature type="signal peptide" evidence="2">
    <location>
        <begin position="1"/>
        <end position="21"/>
    </location>
</feature>
<dbReference type="CDD" id="cd13710">
    <property type="entry name" value="PBP2_TcyK"/>
    <property type="match status" value="1"/>
</dbReference>
<proteinExistence type="predicted"/>
<name>A0A172Q5H5_9STRE</name>
<dbReference type="Gene3D" id="3.40.190.10">
    <property type="entry name" value="Periplasmic binding protein-like II"/>
    <property type="match status" value="2"/>
</dbReference>
<evidence type="ECO:0000256" key="1">
    <source>
        <dbReference type="ARBA" id="ARBA00022729"/>
    </source>
</evidence>
<dbReference type="PANTHER" id="PTHR35936:SF19">
    <property type="entry name" value="AMINO-ACID-BINDING PROTEIN YXEM-RELATED"/>
    <property type="match status" value="1"/>
</dbReference>
<dbReference type="SMART" id="SM00062">
    <property type="entry name" value="PBPb"/>
    <property type="match status" value="1"/>
</dbReference>
<dbReference type="EMBL" id="CP014699">
    <property type="protein sequence ID" value="AND78719.1"/>
    <property type="molecule type" value="Genomic_DNA"/>
</dbReference>
<dbReference type="AlphaFoldDB" id="A0A172Q5H5"/>
<evidence type="ECO:0000313" key="4">
    <source>
        <dbReference type="EMBL" id="AND78719.1"/>
    </source>
</evidence>
<dbReference type="KEGG" id="spat:A0O21_01080"/>